<evidence type="ECO:0000259" key="7">
    <source>
        <dbReference type="Pfam" id="PF00155"/>
    </source>
</evidence>
<dbReference type="InterPro" id="IPR004839">
    <property type="entry name" value="Aminotransferase_I/II_large"/>
</dbReference>
<dbReference type="EMBL" id="BDIP01002120">
    <property type="protein sequence ID" value="GCA63041.1"/>
    <property type="molecule type" value="Genomic_DNA"/>
</dbReference>
<dbReference type="InterPro" id="IPR015424">
    <property type="entry name" value="PyrdxlP-dep_Trfase"/>
</dbReference>
<evidence type="ECO:0000313" key="8">
    <source>
        <dbReference type="EMBL" id="GCA63041.1"/>
    </source>
</evidence>
<proteinExistence type="inferred from homology"/>
<keyword evidence="9" id="KW-1185">Reference proteome</keyword>
<dbReference type="UniPathway" id="UPA00528">
    <property type="reaction ID" value="UER00586"/>
</dbReference>
<dbReference type="OrthoDB" id="1732682at2759"/>
<dbReference type="GO" id="GO:0030170">
    <property type="term" value="F:pyridoxal phosphate binding"/>
    <property type="evidence" value="ECO:0007669"/>
    <property type="project" value="InterPro"/>
</dbReference>
<dbReference type="PANTHER" id="PTHR11751:SF373">
    <property type="entry name" value="GLUTAMATE--GLYOXYLATE AMINOTRANSFERASE 2"/>
    <property type="match status" value="1"/>
</dbReference>
<dbReference type="CDD" id="cd00609">
    <property type="entry name" value="AAT_like"/>
    <property type="match status" value="1"/>
</dbReference>
<dbReference type="GO" id="GO:0004021">
    <property type="term" value="F:L-alanine:2-oxoglutarate aminotransferase activity"/>
    <property type="evidence" value="ECO:0007669"/>
    <property type="project" value="TreeGrafter"/>
</dbReference>
<dbReference type="InterPro" id="IPR015421">
    <property type="entry name" value="PyrdxlP-dep_Trfase_major"/>
</dbReference>
<comment type="similarity">
    <text evidence="6">Belongs to the class-I pyridoxal-phosphate-dependent aminotransferase family. Alanine aminotransferase subfamily.</text>
</comment>
<dbReference type="PANTHER" id="PTHR11751">
    <property type="entry name" value="ALANINE AMINOTRANSFERASE"/>
    <property type="match status" value="1"/>
</dbReference>
<feature type="domain" description="Aminotransferase class I/classII large" evidence="7">
    <location>
        <begin position="85"/>
        <end position="455"/>
    </location>
</feature>
<dbReference type="Pfam" id="PF00155">
    <property type="entry name" value="Aminotran_1_2"/>
    <property type="match status" value="1"/>
</dbReference>
<evidence type="ECO:0000256" key="1">
    <source>
        <dbReference type="ARBA" id="ARBA00001933"/>
    </source>
</evidence>
<keyword evidence="5" id="KW-0663">Pyridoxal phosphate</keyword>
<evidence type="ECO:0000256" key="2">
    <source>
        <dbReference type="ARBA" id="ARBA00011738"/>
    </source>
</evidence>
<comment type="caution">
    <text evidence="8">The sequence shown here is derived from an EMBL/GenBank/DDBJ whole genome shotgun (WGS) entry which is preliminary data.</text>
</comment>
<dbReference type="FunFam" id="3.40.640.10:FF:000236">
    <property type="entry name" value="Alanine aminotransferase 2"/>
    <property type="match status" value="1"/>
</dbReference>
<name>A0A391NMK1_9EUKA</name>
<dbReference type="InterPro" id="IPR015422">
    <property type="entry name" value="PyrdxlP-dep_Trfase_small"/>
</dbReference>
<dbReference type="Gene3D" id="3.90.1150.10">
    <property type="entry name" value="Aspartate Aminotransferase, domain 1"/>
    <property type="match status" value="1"/>
</dbReference>
<dbReference type="Gene3D" id="1.10.287.1970">
    <property type="match status" value="1"/>
</dbReference>
<evidence type="ECO:0000256" key="5">
    <source>
        <dbReference type="ARBA" id="ARBA00022898"/>
    </source>
</evidence>
<dbReference type="GO" id="GO:0042853">
    <property type="term" value="P:L-alanine catabolic process"/>
    <property type="evidence" value="ECO:0007669"/>
    <property type="project" value="UniProtKB-UniPathway"/>
</dbReference>
<keyword evidence="4" id="KW-0808">Transferase</keyword>
<dbReference type="SUPFAM" id="SSF53383">
    <property type="entry name" value="PLP-dependent transferases"/>
    <property type="match status" value="1"/>
</dbReference>
<accession>A0A391NMK1</accession>
<dbReference type="Gene3D" id="3.40.640.10">
    <property type="entry name" value="Type I PLP-dependent aspartate aminotransferase-like (Major domain)"/>
    <property type="match status" value="1"/>
</dbReference>
<organism evidence="8 9">
    <name type="scientific">Kipferlia bialata</name>
    <dbReference type="NCBI Taxonomy" id="797122"/>
    <lineage>
        <taxon>Eukaryota</taxon>
        <taxon>Metamonada</taxon>
        <taxon>Carpediemonas-like organisms</taxon>
        <taxon>Kipferlia</taxon>
    </lineage>
</organism>
<protein>
    <recommendedName>
        <fullName evidence="7">Aminotransferase class I/classII large domain-containing protein</fullName>
    </recommendedName>
</protein>
<evidence type="ECO:0000256" key="3">
    <source>
        <dbReference type="ARBA" id="ARBA00022576"/>
    </source>
</evidence>
<keyword evidence="3" id="KW-0032">Aminotransferase</keyword>
<dbReference type="InterPro" id="IPR045088">
    <property type="entry name" value="ALAT1/2-like"/>
</dbReference>
<evidence type="ECO:0000313" key="9">
    <source>
        <dbReference type="Proteomes" id="UP000265618"/>
    </source>
</evidence>
<dbReference type="FunFam" id="3.90.1150.10:FF:000151">
    <property type="entry name" value="Alanine aminotransferase 2"/>
    <property type="match status" value="1"/>
</dbReference>
<dbReference type="AlphaFoldDB" id="A0A391NMK1"/>
<sequence>MSLPALTLESAYEHLKKVNFTMCNLDVAGAKKKHGDALLWCNLGNPQGVGQKPITYNREVMAAVTLPSLIESEAISKTARARAAEINDCLPGHSSGAYPPTAGASVIREQIAEFITARDGFKAESGDVFMANGATEAVQNLMRLLVKQDGDSIMVPCPHFPLYTGYLQYIGATYASYQLDETKAWDVQEAELHRVYNEAIEQGHPPRGIVVINPNNPTGSVLSKESLTVLCRFAHAHGLPLVADEVYQRNIFEPEQRPFIAVLKIAQELAAQGECEGLQVISLHSASKGLSAECGRRGGYMHFHNIDKKLVSAFDDILSMGCPNIEGMVAMSAIVNPPREGDDAYDKYQEECGSLLSALVRKAKMVAEAFNSWEGMSCVQPAGAMYAYPKIEVPPKAVAAAAAEGIEGDALYVNELLDTVGVVVLPGSVFGQMPNTHHLRMTILPDEKELAVVLEKWAVFHKEFMAKYQ</sequence>
<evidence type="ECO:0000256" key="4">
    <source>
        <dbReference type="ARBA" id="ARBA00022679"/>
    </source>
</evidence>
<dbReference type="Proteomes" id="UP000265618">
    <property type="component" value="Unassembled WGS sequence"/>
</dbReference>
<reference evidence="8 9" key="1">
    <citation type="journal article" date="2018" name="PLoS ONE">
        <title>The draft genome of Kipferlia bialata reveals reductive genome evolution in fornicate parasites.</title>
        <authorList>
            <person name="Tanifuji G."/>
            <person name="Takabayashi S."/>
            <person name="Kume K."/>
            <person name="Takagi M."/>
            <person name="Nakayama T."/>
            <person name="Kamikawa R."/>
            <person name="Inagaki Y."/>
            <person name="Hashimoto T."/>
        </authorList>
    </citation>
    <scope>NUCLEOTIDE SEQUENCE [LARGE SCALE GENOMIC DNA]</scope>
    <source>
        <strain evidence="8">NY0173</strain>
    </source>
</reference>
<comment type="cofactor">
    <cofactor evidence="1">
        <name>pyridoxal 5'-phosphate</name>
        <dbReference type="ChEBI" id="CHEBI:597326"/>
    </cofactor>
</comment>
<comment type="subunit">
    <text evidence="2">Homodimer.</text>
</comment>
<gene>
    <name evidence="8" type="ORF">KIPB_007483</name>
</gene>
<evidence type="ECO:0000256" key="6">
    <source>
        <dbReference type="ARBA" id="ARBA00025785"/>
    </source>
</evidence>